<evidence type="ECO:0000256" key="1">
    <source>
        <dbReference type="SAM" id="MobiDB-lite"/>
    </source>
</evidence>
<organism evidence="3 4">
    <name type="scientific">Acanthamoeba castellanii (strain ATCC 30010 / Neff)</name>
    <dbReference type="NCBI Taxonomy" id="1257118"/>
    <lineage>
        <taxon>Eukaryota</taxon>
        <taxon>Amoebozoa</taxon>
        <taxon>Discosea</taxon>
        <taxon>Longamoebia</taxon>
        <taxon>Centramoebida</taxon>
        <taxon>Acanthamoebidae</taxon>
        <taxon>Acanthamoeba</taxon>
    </lineage>
</organism>
<dbReference type="Proteomes" id="UP000011083">
    <property type="component" value="Unassembled WGS sequence"/>
</dbReference>
<dbReference type="KEGG" id="acan:ACA1_396880"/>
<proteinExistence type="predicted"/>
<dbReference type="Gene3D" id="3.40.50.10190">
    <property type="entry name" value="BRCT domain"/>
    <property type="match status" value="1"/>
</dbReference>
<accession>L8HC97</accession>
<feature type="domain" description="PARP1-like PADR1" evidence="2">
    <location>
        <begin position="86"/>
        <end position="120"/>
    </location>
</feature>
<evidence type="ECO:0000313" key="4">
    <source>
        <dbReference type="Proteomes" id="UP000011083"/>
    </source>
</evidence>
<feature type="region of interest" description="Disordered" evidence="1">
    <location>
        <begin position="135"/>
        <end position="180"/>
    </location>
</feature>
<dbReference type="AlphaFoldDB" id="L8HC97"/>
<dbReference type="InterPro" id="IPR036420">
    <property type="entry name" value="BRCT_dom_sf"/>
</dbReference>
<dbReference type="InterPro" id="IPR012982">
    <property type="entry name" value="PARP1-like_PADR1_Zn_ribbon"/>
</dbReference>
<dbReference type="SMART" id="SM01335">
    <property type="entry name" value="PADR1"/>
    <property type="match status" value="1"/>
</dbReference>
<keyword evidence="4" id="KW-1185">Reference proteome</keyword>
<dbReference type="InterPro" id="IPR038650">
    <property type="entry name" value="PADR1_C_dom_sf"/>
</dbReference>
<dbReference type="GeneID" id="14923825"/>
<gene>
    <name evidence="3" type="ORF">ACA1_396880</name>
</gene>
<dbReference type="VEuPathDB" id="AmoebaDB:ACA1_396880"/>
<dbReference type="RefSeq" id="XP_004351639.1">
    <property type="nucleotide sequence ID" value="XM_004351587.1"/>
</dbReference>
<dbReference type="Gene3D" id="2.20.25.630">
    <property type="match status" value="1"/>
</dbReference>
<dbReference type="GO" id="GO:0008270">
    <property type="term" value="F:zinc ion binding"/>
    <property type="evidence" value="ECO:0007669"/>
    <property type="project" value="InterPro"/>
</dbReference>
<sequence length="323" mass="36017">MQAPPSTGTLGHIGSKGCSPGRRLKKEVFDAPTAKTTKGCYRALRKAIRSTGKNVLVHALAFTSFHDFEFLNTIRRDLGTVEGGFQCPKCEKGVLSYEDGAYLCRHKATEWSSCTFAAKDDEVDRLPWKNPKWWAGKMKDDSKKRKAATKGIKRGAASEAKSQTSSKRRKVESEEEEEPSGPVFEGVKFVLLGELSKPHDDWSRSTAALSSISVGLIVKTGVRFIAASRDGISKNQDVIKKAIEKQVPVLHEDFLHDTIYNAMLNYEPVLLCRLLTMAVLERKRALDQIPIDIARASQLVHVGLNQVGQQHRFLHCGLYRHNK</sequence>
<feature type="compositionally biased region" description="Basic residues" evidence="1">
    <location>
        <begin position="144"/>
        <end position="153"/>
    </location>
</feature>
<reference evidence="3 4" key="1">
    <citation type="journal article" date="2013" name="Genome Biol.">
        <title>Genome of Acanthamoeba castellanii highlights extensive lateral gene transfer and early evolution of tyrosine kinase signaling.</title>
        <authorList>
            <person name="Clarke M."/>
            <person name="Lohan A.J."/>
            <person name="Liu B."/>
            <person name="Lagkouvardos I."/>
            <person name="Roy S."/>
            <person name="Zafar N."/>
            <person name="Bertelli C."/>
            <person name="Schilde C."/>
            <person name="Kianianmomeni A."/>
            <person name="Burglin T.R."/>
            <person name="Frech C."/>
            <person name="Turcotte B."/>
            <person name="Kopec K.O."/>
            <person name="Synnott J.M."/>
            <person name="Choo C."/>
            <person name="Paponov I."/>
            <person name="Finkler A."/>
            <person name="Soon Heng Tan C."/>
            <person name="Hutchins A.P."/>
            <person name="Weinmeier T."/>
            <person name="Rattei T."/>
            <person name="Chu J.S."/>
            <person name="Gimenez G."/>
            <person name="Irimia M."/>
            <person name="Rigden D.J."/>
            <person name="Fitzpatrick D.A."/>
            <person name="Lorenzo-Morales J."/>
            <person name="Bateman A."/>
            <person name="Chiu C.H."/>
            <person name="Tang P."/>
            <person name="Hegemann P."/>
            <person name="Fromm H."/>
            <person name="Raoult D."/>
            <person name="Greub G."/>
            <person name="Miranda-Saavedra D."/>
            <person name="Chen N."/>
            <person name="Nash P."/>
            <person name="Ginger M.L."/>
            <person name="Horn M."/>
            <person name="Schaap P."/>
            <person name="Caler L."/>
            <person name="Loftus B."/>
        </authorList>
    </citation>
    <scope>NUCLEOTIDE SEQUENCE [LARGE SCALE GENOMIC DNA]</scope>
    <source>
        <strain evidence="3 4">Neff</strain>
    </source>
</reference>
<dbReference type="Pfam" id="PF08063">
    <property type="entry name" value="Zn_ribbon_PADR1"/>
    <property type="match status" value="1"/>
</dbReference>
<evidence type="ECO:0000259" key="2">
    <source>
        <dbReference type="Pfam" id="PF08063"/>
    </source>
</evidence>
<dbReference type="EMBL" id="KB007869">
    <property type="protein sequence ID" value="ELR22862.1"/>
    <property type="molecule type" value="Genomic_DNA"/>
</dbReference>
<name>L8HC97_ACACF</name>
<evidence type="ECO:0000313" key="3">
    <source>
        <dbReference type="EMBL" id="ELR22862.1"/>
    </source>
</evidence>
<protein>
    <recommendedName>
        <fullName evidence="2">PARP1-like PADR1 domain-containing protein</fullName>
    </recommendedName>
</protein>